<dbReference type="OMA" id="GVEAWSE"/>
<feature type="chain" id="PRO_5002966634" evidence="2">
    <location>
        <begin position="26"/>
        <end position="531"/>
    </location>
</feature>
<feature type="region of interest" description="Disordered" evidence="1">
    <location>
        <begin position="510"/>
        <end position="531"/>
    </location>
</feature>
<reference evidence="10 11" key="2">
    <citation type="journal article" date="2019" name="Nat. Med.">
        <title>A library of human gut bacterial isolates paired with longitudinal multiomics data enables mechanistic microbiome research.</title>
        <authorList>
            <person name="Poyet M."/>
            <person name="Groussin M."/>
            <person name="Gibbons S.M."/>
            <person name="Avila-Pacheco J."/>
            <person name="Jiang X."/>
            <person name="Kearney S.M."/>
            <person name="Perrotta A.R."/>
            <person name="Berdy B."/>
            <person name="Zhao S."/>
            <person name="Lieberman T.D."/>
            <person name="Swanson P.K."/>
            <person name="Smith M."/>
            <person name="Roesemann S."/>
            <person name="Alexander J.E."/>
            <person name="Rich S.A."/>
            <person name="Livny J."/>
            <person name="Vlamakis H."/>
            <person name="Clish C."/>
            <person name="Bullock K."/>
            <person name="Deik A."/>
            <person name="Scott J."/>
            <person name="Pierce K.A."/>
            <person name="Xavier R.J."/>
            <person name="Alm E.J."/>
        </authorList>
    </citation>
    <scope>NUCLEOTIDE SEQUENCE [LARGE SCALE GENOMIC DNA]</scope>
    <source>
        <strain evidence="4 10">BIOML-A160</strain>
        <strain evidence="5 11">BIOML-A162</strain>
    </source>
</reference>
<evidence type="ECO:0000313" key="11">
    <source>
        <dbReference type="Proteomes" id="UP000436858"/>
    </source>
</evidence>
<evidence type="ECO:0000313" key="10">
    <source>
        <dbReference type="Proteomes" id="UP000436825"/>
    </source>
</evidence>
<dbReference type="InterPro" id="IPR024302">
    <property type="entry name" value="SusD-like"/>
</dbReference>
<dbReference type="Pfam" id="PF12741">
    <property type="entry name" value="SusD-like"/>
    <property type="match status" value="1"/>
</dbReference>
<sequence>MKNLRYMLIAACSACLLLPLGSCMDTDMNRNKYEVDSEEIGRENYDLGSTIRGLQGLVIPAQEHLYQFMEAMCGGSYAGYFGETRTGWLEKYSTYNPKTDWLKAPFTDVISETYPKYYAVLQHEDAPVALALAKLLRVTIMQRVTDIYGPIPYSKVLVSGEGSESDGLNAAYDSQKDVYMRMFQELEEADQALEDNMTEGNSGFEKLDDVYYGKLQQWRLFLHSLQLRMAMRLCYTDMAAEAQSIAEKAVTAGVIEKNDDNALFHVAENRSALCFNDWKDYRVGADIICYMNGYADPRRDKYFTKVKNNDQEGYYGMRIGINSPFSDDDMITSYSNRLMTASDPYVWMTASEVAFLRAEGALRKWNMGGEAKDFYETGVKLSFEEHGASGAEDYLNSIASPSGYTDPLGSYSTGSPANITVKWNEMGEQAFEENLERIITQKWIALFPNGIESWSEHRRTGYPKLLPVVVNKGRNVSTEAGMRRLMYPNEEYTQNSFHLNNAINVLIKESSNNQGGDTGGTHVWWDRKANK</sequence>
<dbReference type="RefSeq" id="WP_008763016.1">
    <property type="nucleotide sequence ID" value="NZ_BAABXH010000001.1"/>
</dbReference>
<dbReference type="SUPFAM" id="SSF48452">
    <property type="entry name" value="TPR-like"/>
    <property type="match status" value="1"/>
</dbReference>
<dbReference type="Proteomes" id="UP001217776">
    <property type="component" value="Unassembled WGS sequence"/>
</dbReference>
<organism evidence="5 11">
    <name type="scientific">Bacteroides thetaiotaomicron</name>
    <dbReference type="NCBI Taxonomy" id="818"/>
    <lineage>
        <taxon>Bacteria</taxon>
        <taxon>Pseudomonadati</taxon>
        <taxon>Bacteroidota</taxon>
        <taxon>Bacteroidia</taxon>
        <taxon>Bacteroidales</taxon>
        <taxon>Bacteroidaceae</taxon>
        <taxon>Bacteroides</taxon>
    </lineage>
</organism>
<dbReference type="SMR" id="A0A173V5C3"/>
<dbReference type="EMBL" id="CP083680">
    <property type="protein sequence ID" value="UYU66678.1"/>
    <property type="molecule type" value="Genomic_DNA"/>
</dbReference>
<evidence type="ECO:0000313" key="12">
    <source>
        <dbReference type="Proteomes" id="UP001156218"/>
    </source>
</evidence>
<reference evidence="3 9" key="1">
    <citation type="submission" date="2015-09" db="EMBL/GenBank/DDBJ databases">
        <authorList>
            <consortium name="Pathogen Informatics"/>
        </authorList>
    </citation>
    <scope>NUCLEOTIDE SEQUENCE [LARGE SCALE GENOMIC DNA]</scope>
    <source>
        <strain evidence="3 9">2789STDY5834899</strain>
    </source>
</reference>
<evidence type="ECO:0000313" key="8">
    <source>
        <dbReference type="EMBL" id="UYU92924.1"/>
    </source>
</evidence>
<dbReference type="Proteomes" id="UP000436858">
    <property type="component" value="Unassembled WGS sequence"/>
</dbReference>
<evidence type="ECO:0000313" key="3">
    <source>
        <dbReference type="EMBL" id="CUP66837.1"/>
    </source>
</evidence>
<evidence type="ECO:0000313" key="5">
    <source>
        <dbReference type="EMBL" id="KAB4474032.1"/>
    </source>
</evidence>
<accession>C6IHE4</accession>
<dbReference type="Proteomes" id="UP000095576">
    <property type="component" value="Unassembled WGS sequence"/>
</dbReference>
<keyword evidence="2" id="KW-0732">Signal</keyword>
<dbReference type="Proteomes" id="UP001162960">
    <property type="component" value="Chromosome"/>
</dbReference>
<dbReference type="Proteomes" id="UP001156218">
    <property type="component" value="Chromosome"/>
</dbReference>
<dbReference type="GeneID" id="60927257"/>
<protein>
    <submittedName>
        <fullName evidence="3 5">Lipoprotein</fullName>
    </submittedName>
    <submittedName>
        <fullName evidence="6">RagB/SusD family nutrient uptake outer membrane protein</fullName>
    </submittedName>
</protein>
<dbReference type="Gene3D" id="1.25.40.390">
    <property type="match status" value="1"/>
</dbReference>
<dbReference type="EMBL" id="JAQNVG010000015">
    <property type="protein sequence ID" value="MDC2236237.1"/>
    <property type="molecule type" value="Genomic_DNA"/>
</dbReference>
<dbReference type="EMBL" id="CP083685">
    <property type="protein sequence ID" value="UYU92924.1"/>
    <property type="molecule type" value="Genomic_DNA"/>
</dbReference>
<evidence type="ECO:0000313" key="9">
    <source>
        <dbReference type="Proteomes" id="UP000095576"/>
    </source>
</evidence>
<evidence type="ECO:0000313" key="7">
    <source>
        <dbReference type="EMBL" id="UYU66678.1"/>
    </source>
</evidence>
<dbReference type="EMBL" id="WCRW01000005">
    <property type="protein sequence ID" value="KAB4456654.1"/>
    <property type="molecule type" value="Genomic_DNA"/>
</dbReference>
<keyword evidence="5" id="KW-0449">Lipoprotein</keyword>
<name>A0A173V5C3_BACT4</name>
<reference evidence="6" key="4">
    <citation type="submission" date="2022-10" db="EMBL/GenBank/DDBJ databases">
        <title>Human gut microbiome strain richness.</title>
        <authorList>
            <person name="Chen-Liaw A."/>
        </authorList>
    </citation>
    <scope>NUCLEOTIDE SEQUENCE</scope>
    <source>
        <strain evidence="6">1001283st1_A3_1001283B150304_161114</strain>
    </source>
</reference>
<evidence type="ECO:0000256" key="2">
    <source>
        <dbReference type="SAM" id="SignalP"/>
    </source>
</evidence>
<dbReference type="Proteomes" id="UP000436825">
    <property type="component" value="Unassembled WGS sequence"/>
</dbReference>
<dbReference type="AlphaFoldDB" id="A0A173V5C3"/>
<proteinExistence type="predicted"/>
<gene>
    <name evidence="3" type="ORF">ERS852511_02825</name>
    <name evidence="4" type="ORF">GAN75_08650</name>
    <name evidence="5" type="ORF">GAN91_23260</name>
    <name evidence="7" type="ORF">KQP68_24485</name>
    <name evidence="8" type="ORF">KQP74_09860</name>
    <name evidence="6" type="ORF">PO127_10825</name>
</gene>
<feature type="signal peptide" evidence="2">
    <location>
        <begin position="1"/>
        <end position="25"/>
    </location>
</feature>
<evidence type="ECO:0000256" key="1">
    <source>
        <dbReference type="SAM" id="MobiDB-lite"/>
    </source>
</evidence>
<reference evidence="7 12" key="3">
    <citation type="submission" date="2021-06" db="EMBL/GenBank/DDBJ databases">
        <title>Interrogation of the integrated mobile genetic elements in gut-associated Bacteroides with a consensus prediction approach.</title>
        <authorList>
            <person name="Campbell D.E."/>
            <person name="Leigh J.R."/>
            <person name="Kim T."/>
            <person name="England W."/>
            <person name="Whitaker R.J."/>
            <person name="Degnan P.H."/>
        </authorList>
    </citation>
    <scope>NUCLEOTIDE SEQUENCE [LARGE SCALE GENOMIC DNA]</scope>
    <source>
        <strain evidence="8">VPI-3443</strain>
        <strain evidence="7 12">WAL8669</strain>
    </source>
</reference>
<accession>A0A173V5C3</accession>
<dbReference type="EMBL" id="WCRY01000032">
    <property type="protein sequence ID" value="KAB4474032.1"/>
    <property type="molecule type" value="Genomic_DNA"/>
</dbReference>
<dbReference type="InterPro" id="IPR011990">
    <property type="entry name" value="TPR-like_helical_dom_sf"/>
</dbReference>
<dbReference type="EMBL" id="CZAP01000010">
    <property type="protein sequence ID" value="CUP66837.1"/>
    <property type="molecule type" value="Genomic_DNA"/>
</dbReference>
<evidence type="ECO:0000313" key="6">
    <source>
        <dbReference type="EMBL" id="MDC2236237.1"/>
    </source>
</evidence>
<evidence type="ECO:0000313" key="4">
    <source>
        <dbReference type="EMBL" id="KAB4456654.1"/>
    </source>
</evidence>